<accession>A0A1F7TLS2</accession>
<evidence type="ECO:0000313" key="2">
    <source>
        <dbReference type="EMBL" id="OGL66487.1"/>
    </source>
</evidence>
<evidence type="ECO:0000259" key="1">
    <source>
        <dbReference type="Pfam" id="PF01551"/>
    </source>
</evidence>
<organism evidence="2 3">
    <name type="scientific">Candidatus Uhrbacteria bacterium RIFCSPHIGHO2_01_FULL_63_20</name>
    <dbReference type="NCBI Taxonomy" id="1802385"/>
    <lineage>
        <taxon>Bacteria</taxon>
        <taxon>Candidatus Uhriibacteriota</taxon>
    </lineage>
</organism>
<dbReference type="Proteomes" id="UP000177885">
    <property type="component" value="Unassembled WGS sequence"/>
</dbReference>
<name>A0A1F7TLS2_9BACT</name>
<dbReference type="Pfam" id="PF01551">
    <property type="entry name" value="Peptidase_M23"/>
    <property type="match status" value="1"/>
</dbReference>
<dbReference type="Gene3D" id="2.70.70.10">
    <property type="entry name" value="Glucose Permease (Domain IIA)"/>
    <property type="match status" value="1"/>
</dbReference>
<dbReference type="GO" id="GO:0004222">
    <property type="term" value="F:metalloendopeptidase activity"/>
    <property type="evidence" value="ECO:0007669"/>
    <property type="project" value="TreeGrafter"/>
</dbReference>
<dbReference type="InterPro" id="IPR016047">
    <property type="entry name" value="M23ase_b-sheet_dom"/>
</dbReference>
<protein>
    <recommendedName>
        <fullName evidence="1">M23ase beta-sheet core domain-containing protein</fullName>
    </recommendedName>
</protein>
<dbReference type="EMBL" id="MGDT01000007">
    <property type="protein sequence ID" value="OGL66487.1"/>
    <property type="molecule type" value="Genomic_DNA"/>
</dbReference>
<feature type="domain" description="M23ase beta-sheet core" evidence="1">
    <location>
        <begin position="189"/>
        <end position="291"/>
    </location>
</feature>
<dbReference type="STRING" id="1802385.A2856_02230"/>
<dbReference type="SUPFAM" id="SSF51261">
    <property type="entry name" value="Duplicated hybrid motif"/>
    <property type="match status" value="1"/>
</dbReference>
<dbReference type="AlphaFoldDB" id="A0A1F7TLS2"/>
<dbReference type="InterPro" id="IPR011055">
    <property type="entry name" value="Dup_hybrid_motif"/>
</dbReference>
<gene>
    <name evidence="2" type="ORF">A2856_02230</name>
</gene>
<dbReference type="CDD" id="cd12797">
    <property type="entry name" value="M23_peptidase"/>
    <property type="match status" value="1"/>
</dbReference>
<comment type="caution">
    <text evidence="2">The sequence shown here is derived from an EMBL/GenBank/DDBJ whole genome shotgun (WGS) entry which is preliminary data.</text>
</comment>
<dbReference type="PANTHER" id="PTHR21666:SF270">
    <property type="entry name" value="MUREIN HYDROLASE ACTIVATOR ENVC"/>
    <property type="match status" value="1"/>
</dbReference>
<dbReference type="PANTHER" id="PTHR21666">
    <property type="entry name" value="PEPTIDASE-RELATED"/>
    <property type="match status" value="1"/>
</dbReference>
<sequence>MQVSTFMVSVIGSAMVLGGLYNYAGCTFLDGAAGHVRDFADQASSGSRTETYLVTAYSSERRQTDDTPCFAEPSKTEVCRAFHEQNKLVCASNDFDIGITLDVPGYGTCTVLDRMAERGKIDVYFGGCDVAVDKSDACKERSDVARRKALEWGSQTLLVTIRSIVFEACPTVVPKITSGYGWRKKPRHRFHDGWDMKAARGSPVYAAHDGKVVVKRLDADGCGKYLDIEFASDPDLKTRYCHLDRYHGGLEVGSMVKAGELIGLAGSTGNAKEDEPHLHFEVKLEGQDRNPDPARYLHRRCWSQEADVRIARN</sequence>
<evidence type="ECO:0000313" key="3">
    <source>
        <dbReference type="Proteomes" id="UP000177885"/>
    </source>
</evidence>
<reference evidence="2 3" key="1">
    <citation type="journal article" date="2016" name="Nat. Commun.">
        <title>Thousands of microbial genomes shed light on interconnected biogeochemical processes in an aquifer system.</title>
        <authorList>
            <person name="Anantharaman K."/>
            <person name="Brown C.T."/>
            <person name="Hug L.A."/>
            <person name="Sharon I."/>
            <person name="Castelle C.J."/>
            <person name="Probst A.J."/>
            <person name="Thomas B.C."/>
            <person name="Singh A."/>
            <person name="Wilkins M.J."/>
            <person name="Karaoz U."/>
            <person name="Brodie E.L."/>
            <person name="Williams K.H."/>
            <person name="Hubbard S.S."/>
            <person name="Banfield J.F."/>
        </authorList>
    </citation>
    <scope>NUCLEOTIDE SEQUENCE [LARGE SCALE GENOMIC DNA]</scope>
</reference>
<dbReference type="InterPro" id="IPR050570">
    <property type="entry name" value="Cell_wall_metabolism_enzyme"/>
</dbReference>
<proteinExistence type="predicted"/>